<keyword evidence="7 8" id="KW-0472">Membrane</keyword>
<feature type="transmembrane region" description="Helical" evidence="8">
    <location>
        <begin position="63"/>
        <end position="86"/>
    </location>
</feature>
<feature type="transmembrane region" description="Helical" evidence="8">
    <location>
        <begin position="98"/>
        <end position="119"/>
    </location>
</feature>
<keyword evidence="10" id="KW-1185">Reference proteome</keyword>
<evidence type="ECO:0000256" key="8">
    <source>
        <dbReference type="SAM" id="Phobius"/>
    </source>
</evidence>
<name>A0AAE2YQ88_9PROT</name>
<dbReference type="InterPro" id="IPR026034">
    <property type="entry name" value="MreD_proteobac"/>
</dbReference>
<dbReference type="InterPro" id="IPR007227">
    <property type="entry name" value="Cell_shape_determining_MreD"/>
</dbReference>
<evidence type="ECO:0000256" key="5">
    <source>
        <dbReference type="ARBA" id="ARBA00022960"/>
    </source>
</evidence>
<evidence type="ECO:0000256" key="4">
    <source>
        <dbReference type="ARBA" id="ARBA00022692"/>
    </source>
</evidence>
<keyword evidence="4 8" id="KW-0812">Transmembrane</keyword>
<gene>
    <name evidence="9" type="primary">mreD</name>
    <name evidence="9" type="ORF">HFQ13_08625</name>
</gene>
<comment type="similarity">
    <text evidence="2">Belongs to the MreD family.</text>
</comment>
<dbReference type="PANTHER" id="PTHR37484:SF1">
    <property type="entry name" value="ROD SHAPE-DETERMINING PROTEIN MRED"/>
    <property type="match status" value="1"/>
</dbReference>
<dbReference type="RefSeq" id="WP_215872264.1">
    <property type="nucleotide sequence ID" value="NZ_JAAXYO010000126.1"/>
</dbReference>
<evidence type="ECO:0000256" key="7">
    <source>
        <dbReference type="ARBA" id="ARBA00023136"/>
    </source>
</evidence>
<evidence type="ECO:0000256" key="3">
    <source>
        <dbReference type="ARBA" id="ARBA00022475"/>
    </source>
</evidence>
<keyword evidence="3" id="KW-1003">Cell membrane</keyword>
<evidence type="ECO:0000313" key="10">
    <source>
        <dbReference type="Proteomes" id="UP001197378"/>
    </source>
</evidence>
<evidence type="ECO:0000313" key="9">
    <source>
        <dbReference type="EMBL" id="MBU2788266.1"/>
    </source>
</evidence>
<protein>
    <submittedName>
        <fullName evidence="9">Rod shape-determining protein MreD</fullName>
    </submittedName>
</protein>
<dbReference type="Pfam" id="PF04093">
    <property type="entry name" value="MreD"/>
    <property type="match status" value="1"/>
</dbReference>
<keyword evidence="6 8" id="KW-1133">Transmembrane helix</keyword>
<evidence type="ECO:0000256" key="6">
    <source>
        <dbReference type="ARBA" id="ARBA00022989"/>
    </source>
</evidence>
<dbReference type="Proteomes" id="UP001197378">
    <property type="component" value="Unassembled WGS sequence"/>
</dbReference>
<dbReference type="NCBIfam" id="TIGR03426">
    <property type="entry name" value="shape_MreD"/>
    <property type="match status" value="1"/>
</dbReference>
<accession>A0AAE2YQ88</accession>
<reference evidence="9" key="1">
    <citation type="journal article" date="2021" name="ISME J.">
        <title>Genomic evolution of the class Acidithiobacillia: deep-branching Proteobacteria living in extreme acidic conditions.</title>
        <authorList>
            <person name="Moya-Beltran A."/>
            <person name="Beard S."/>
            <person name="Rojas-Villalobos C."/>
            <person name="Issotta F."/>
            <person name="Gallardo Y."/>
            <person name="Ulloa R."/>
            <person name="Giaveno A."/>
            <person name="Degli Esposti M."/>
            <person name="Johnson D.B."/>
            <person name="Quatrini R."/>
        </authorList>
    </citation>
    <scope>NUCLEOTIDE SEQUENCE</scope>
    <source>
        <strain evidence="9">VAN18-1</strain>
    </source>
</reference>
<dbReference type="GO" id="GO:0005886">
    <property type="term" value="C:plasma membrane"/>
    <property type="evidence" value="ECO:0007669"/>
    <property type="project" value="UniProtKB-SubCell"/>
</dbReference>
<proteinExistence type="inferred from homology"/>
<sequence length="158" mass="18200">MKAGALFVGFLLAFLLESLPFGPLYAQLHPDFVALLILYWALSSEQALSYVLIWLIGLLQDLLLGDLLGAQAISLVLMLVLLYTWMNRVRRLPPWEQLFFIFFLLLAQQLAAWLWPLLLRPIAWHNALLIGPALGAALWPLLTYLLDLMQRHWPQLRR</sequence>
<comment type="caution">
    <text evidence="9">The sequence shown here is derived from an EMBL/GenBank/DDBJ whole genome shotgun (WGS) entry which is preliminary data.</text>
</comment>
<dbReference type="GO" id="GO:0008360">
    <property type="term" value="P:regulation of cell shape"/>
    <property type="evidence" value="ECO:0007669"/>
    <property type="project" value="UniProtKB-KW"/>
</dbReference>
<evidence type="ECO:0000256" key="1">
    <source>
        <dbReference type="ARBA" id="ARBA00004651"/>
    </source>
</evidence>
<keyword evidence="5" id="KW-0133">Cell shape</keyword>
<dbReference type="EMBL" id="JAAXYO010000126">
    <property type="protein sequence ID" value="MBU2788266.1"/>
    <property type="molecule type" value="Genomic_DNA"/>
</dbReference>
<dbReference type="PANTHER" id="PTHR37484">
    <property type="entry name" value="ROD SHAPE-DETERMINING PROTEIN MRED"/>
    <property type="match status" value="1"/>
</dbReference>
<evidence type="ECO:0000256" key="2">
    <source>
        <dbReference type="ARBA" id="ARBA00007776"/>
    </source>
</evidence>
<feature type="transmembrane region" description="Helical" evidence="8">
    <location>
        <begin position="126"/>
        <end position="146"/>
    </location>
</feature>
<feature type="transmembrane region" description="Helical" evidence="8">
    <location>
        <begin position="36"/>
        <end position="56"/>
    </location>
</feature>
<dbReference type="AlphaFoldDB" id="A0AAE2YQ88"/>
<organism evidence="9 10">
    <name type="scientific">Igneacidithiobacillus copahuensis</name>
    <dbReference type="NCBI Taxonomy" id="2724909"/>
    <lineage>
        <taxon>Bacteria</taxon>
        <taxon>Pseudomonadati</taxon>
        <taxon>Pseudomonadota</taxon>
        <taxon>Acidithiobacillia</taxon>
        <taxon>Acidithiobacillales</taxon>
        <taxon>Acidithiobacillaceae</taxon>
        <taxon>Igneacidithiobacillus</taxon>
    </lineage>
</organism>
<comment type="subcellular location">
    <subcellularLocation>
        <location evidence="1">Cell membrane</location>
        <topology evidence="1">Multi-pass membrane protein</topology>
    </subcellularLocation>
</comment>